<keyword evidence="1" id="KW-0472">Membrane</keyword>
<organism evidence="2 3">
    <name type="scientific">Adiantum capillus-veneris</name>
    <name type="common">Maidenhair fern</name>
    <dbReference type="NCBI Taxonomy" id="13818"/>
    <lineage>
        <taxon>Eukaryota</taxon>
        <taxon>Viridiplantae</taxon>
        <taxon>Streptophyta</taxon>
        <taxon>Embryophyta</taxon>
        <taxon>Tracheophyta</taxon>
        <taxon>Polypodiopsida</taxon>
        <taxon>Polypodiidae</taxon>
        <taxon>Polypodiales</taxon>
        <taxon>Pteridineae</taxon>
        <taxon>Pteridaceae</taxon>
        <taxon>Vittarioideae</taxon>
        <taxon>Adiantum</taxon>
    </lineage>
</organism>
<accession>A0A9D4UPS0</accession>
<feature type="non-terminal residue" evidence="2">
    <location>
        <position position="1"/>
    </location>
</feature>
<evidence type="ECO:0000313" key="2">
    <source>
        <dbReference type="EMBL" id="KAI5071833.1"/>
    </source>
</evidence>
<gene>
    <name evidence="2" type="ORF">GOP47_0014084</name>
</gene>
<comment type="caution">
    <text evidence="2">The sequence shown here is derived from an EMBL/GenBank/DDBJ whole genome shotgun (WGS) entry which is preliminary data.</text>
</comment>
<dbReference type="Proteomes" id="UP000886520">
    <property type="component" value="Chromosome 13"/>
</dbReference>
<evidence type="ECO:0000313" key="3">
    <source>
        <dbReference type="Proteomes" id="UP000886520"/>
    </source>
</evidence>
<sequence>RADTHKLQLTHNTMQRTGRSIDCPWACTPSLRHLQQFTVAGPLPIFKQALFLSFSFPLLPIFVRRPSANAPYCLACYHLDILVGAAAATAVQSLALTSLY</sequence>
<name>A0A9D4UPS0_ADICA</name>
<keyword evidence="1" id="KW-0812">Transmembrane</keyword>
<reference evidence="2" key="1">
    <citation type="submission" date="2021-01" db="EMBL/GenBank/DDBJ databases">
        <title>Adiantum capillus-veneris genome.</title>
        <authorList>
            <person name="Fang Y."/>
            <person name="Liao Q."/>
        </authorList>
    </citation>
    <scope>NUCLEOTIDE SEQUENCE</scope>
    <source>
        <strain evidence="2">H3</strain>
        <tissue evidence="2">Leaf</tissue>
    </source>
</reference>
<feature type="transmembrane region" description="Helical" evidence="1">
    <location>
        <begin position="75"/>
        <end position="95"/>
    </location>
</feature>
<proteinExistence type="predicted"/>
<keyword evidence="3" id="KW-1185">Reference proteome</keyword>
<dbReference type="EMBL" id="JABFUD020000013">
    <property type="protein sequence ID" value="KAI5071833.1"/>
    <property type="molecule type" value="Genomic_DNA"/>
</dbReference>
<evidence type="ECO:0000256" key="1">
    <source>
        <dbReference type="SAM" id="Phobius"/>
    </source>
</evidence>
<dbReference type="AlphaFoldDB" id="A0A9D4UPS0"/>
<keyword evidence="1" id="KW-1133">Transmembrane helix</keyword>
<protein>
    <submittedName>
        <fullName evidence="2">Uncharacterized protein</fullName>
    </submittedName>
</protein>